<dbReference type="OrthoDB" id="9772024at2"/>
<keyword evidence="3" id="KW-0732">Signal</keyword>
<dbReference type="CDD" id="cd02696">
    <property type="entry name" value="MurNAc-LAA"/>
    <property type="match status" value="1"/>
</dbReference>
<dbReference type="GO" id="GO:0008745">
    <property type="term" value="F:N-acetylmuramoyl-L-alanine amidase activity"/>
    <property type="evidence" value="ECO:0007669"/>
    <property type="project" value="InterPro"/>
</dbReference>
<accession>B4VLE5</accession>
<name>B4VLE5_9CYAN</name>
<feature type="domain" description="SH3b" evidence="4">
    <location>
        <begin position="223"/>
        <end position="281"/>
    </location>
</feature>
<dbReference type="GO" id="GO:0071555">
    <property type="term" value="P:cell wall organization"/>
    <property type="evidence" value="ECO:0007669"/>
    <property type="project" value="UniProtKB-KW"/>
</dbReference>
<keyword evidence="7" id="KW-1185">Reference proteome</keyword>
<keyword evidence="2" id="KW-0961">Cell wall biogenesis/degradation</keyword>
<feature type="chain" id="PRO_5002825604" description="N-acetylmuramoyl-L-alanine amidase" evidence="3">
    <location>
        <begin position="21"/>
        <end position="610"/>
    </location>
</feature>
<dbReference type="HOGENOM" id="CLU_031959_0_0_3"/>
<feature type="signal peptide" evidence="3">
    <location>
        <begin position="1"/>
        <end position="20"/>
    </location>
</feature>
<sequence>MKTILGLAVLASVMASPALAEQPLFLTYPSDNHQTTAEQIFLIGTAPPAEDVRVNGQVIPRSPAGHFAPSFPLKLGKNRFTLRYQNQTIQINVTRIDPTPNVPTELSFAQDYLTPNVDIARLPGELICFRAIAPPNATVTVNLANQTIPLMAQSQDIQLPPNSAGLIDQNQAGVQSTTGDYQGCATAEIAANLGQPNYQLTLNGKTISQAAPGQISILNPVELEVAEVIVDAGVARTGPSTTYSRLTPLPKGVRATVTGREGEWVRLDYGAWIKAEEVRIVPNTVPPTAVIRSIRARQIPGATEVVFPLNTPVPVTVQQGDRTFTLTLHNTTAQTDVIRLDDDPLIKRLDWQQVTPTQVNYTFNLKSDQQWGYDLRYDQTNLILTLRHPPTVRTQNVELNPENALQPLKGIKILLDPGHGGAELGARGPTGYPEKDVNLIVSKLLREQLQKKGATVYMTRETDQAVSLGDRVTMINQVKPAIALSIHYNALPDAGDAINTKGVGMFWYHPQAHNLAIFLQDYLVNQLDRPAYGVFWNNLALTRPHTAPSVLLELGFMINPEEFEWITNPQQQQRLASAIADGVTEWFQNSQYSNPKLIVAIFKTETLAIP</sequence>
<dbReference type="GO" id="GO:0030288">
    <property type="term" value="C:outer membrane-bounded periplasmic space"/>
    <property type="evidence" value="ECO:0007669"/>
    <property type="project" value="TreeGrafter"/>
</dbReference>
<evidence type="ECO:0008006" key="8">
    <source>
        <dbReference type="Google" id="ProtNLM"/>
    </source>
</evidence>
<dbReference type="Pfam" id="PF01520">
    <property type="entry name" value="Amidase_3"/>
    <property type="match status" value="1"/>
</dbReference>
<dbReference type="Gene3D" id="2.60.40.10">
    <property type="entry name" value="Immunoglobulins"/>
    <property type="match status" value="1"/>
</dbReference>
<evidence type="ECO:0000256" key="3">
    <source>
        <dbReference type="SAM" id="SignalP"/>
    </source>
</evidence>
<keyword evidence="1" id="KW-0378">Hydrolase</keyword>
<dbReference type="InterPro" id="IPR002508">
    <property type="entry name" value="MurNAc-LAA_cat"/>
</dbReference>
<evidence type="ECO:0000256" key="1">
    <source>
        <dbReference type="ARBA" id="ARBA00022801"/>
    </source>
</evidence>
<dbReference type="STRING" id="118168.MC7420_608"/>
<dbReference type="PANTHER" id="PTHR30404">
    <property type="entry name" value="N-ACETYLMURAMOYL-L-ALANINE AMIDASE"/>
    <property type="match status" value="1"/>
</dbReference>
<evidence type="ECO:0000259" key="5">
    <source>
        <dbReference type="SMART" id="SM00646"/>
    </source>
</evidence>
<dbReference type="InterPro" id="IPR050695">
    <property type="entry name" value="N-acetylmuramoyl_amidase_3"/>
</dbReference>
<dbReference type="GO" id="GO:0009253">
    <property type="term" value="P:peptidoglycan catabolic process"/>
    <property type="evidence" value="ECO:0007669"/>
    <property type="project" value="InterPro"/>
</dbReference>
<dbReference type="InterPro" id="IPR003646">
    <property type="entry name" value="SH3-like_bac-type"/>
</dbReference>
<dbReference type="RefSeq" id="WP_006099579.1">
    <property type="nucleotide sequence ID" value="NZ_DS989844.1"/>
</dbReference>
<evidence type="ECO:0000259" key="4">
    <source>
        <dbReference type="SMART" id="SM00287"/>
    </source>
</evidence>
<reference evidence="6 7" key="1">
    <citation type="submission" date="2008-07" db="EMBL/GenBank/DDBJ databases">
        <authorList>
            <person name="Tandeau de Marsac N."/>
            <person name="Ferriera S."/>
            <person name="Johnson J."/>
            <person name="Kravitz S."/>
            <person name="Beeson K."/>
            <person name="Sutton G."/>
            <person name="Rogers Y.-H."/>
            <person name="Friedman R."/>
            <person name="Frazier M."/>
            <person name="Venter J.C."/>
        </authorList>
    </citation>
    <scope>NUCLEOTIDE SEQUENCE [LARGE SCALE GENOMIC DNA]</scope>
    <source>
        <strain evidence="6 7">PCC 7420</strain>
    </source>
</reference>
<dbReference type="eggNOG" id="COG0860">
    <property type="taxonomic scope" value="Bacteria"/>
</dbReference>
<dbReference type="Gene3D" id="2.30.30.40">
    <property type="entry name" value="SH3 Domains"/>
    <property type="match status" value="1"/>
</dbReference>
<proteinExistence type="predicted"/>
<feature type="domain" description="MurNAc-LAA" evidence="5">
    <location>
        <begin position="472"/>
        <end position="584"/>
    </location>
</feature>
<dbReference type="InterPro" id="IPR013783">
    <property type="entry name" value="Ig-like_fold"/>
</dbReference>
<dbReference type="Gene3D" id="3.40.630.40">
    <property type="entry name" value="Zn-dependent exopeptidases"/>
    <property type="match status" value="1"/>
</dbReference>
<evidence type="ECO:0000313" key="7">
    <source>
        <dbReference type="Proteomes" id="UP000003835"/>
    </source>
</evidence>
<evidence type="ECO:0000256" key="2">
    <source>
        <dbReference type="ARBA" id="ARBA00023316"/>
    </source>
</evidence>
<dbReference type="SMART" id="SM00646">
    <property type="entry name" value="Ami_3"/>
    <property type="match status" value="1"/>
</dbReference>
<dbReference type="SMART" id="SM00287">
    <property type="entry name" value="SH3b"/>
    <property type="match status" value="1"/>
</dbReference>
<dbReference type="AlphaFoldDB" id="B4VLE5"/>
<evidence type="ECO:0000313" key="6">
    <source>
        <dbReference type="EMBL" id="EDX77471.1"/>
    </source>
</evidence>
<dbReference type="Proteomes" id="UP000003835">
    <property type="component" value="Unassembled WGS sequence"/>
</dbReference>
<protein>
    <recommendedName>
        <fullName evidence="8">N-acetylmuramoyl-L-alanine amidase</fullName>
    </recommendedName>
</protein>
<dbReference type="SUPFAM" id="SSF53187">
    <property type="entry name" value="Zn-dependent exopeptidases"/>
    <property type="match status" value="1"/>
</dbReference>
<dbReference type="PANTHER" id="PTHR30404:SF0">
    <property type="entry name" value="N-ACETYLMURAMOYL-L-ALANINE AMIDASE AMIC"/>
    <property type="match status" value="1"/>
</dbReference>
<organism evidence="6 7">
    <name type="scientific">Coleofasciculus chthonoplastes PCC 7420</name>
    <dbReference type="NCBI Taxonomy" id="118168"/>
    <lineage>
        <taxon>Bacteria</taxon>
        <taxon>Bacillati</taxon>
        <taxon>Cyanobacteriota</taxon>
        <taxon>Cyanophyceae</taxon>
        <taxon>Coleofasciculales</taxon>
        <taxon>Coleofasciculaceae</taxon>
        <taxon>Coleofasciculus</taxon>
    </lineage>
</organism>
<dbReference type="EMBL" id="DS989844">
    <property type="protein sequence ID" value="EDX77471.1"/>
    <property type="molecule type" value="Genomic_DNA"/>
</dbReference>
<gene>
    <name evidence="6" type="ORF">MC7420_608</name>
</gene>